<keyword evidence="3" id="KW-1185">Reference proteome</keyword>
<sequence length="164" mass="18350">MKTVVLYYSRSRKTASVAETIAQELSADIVEIKDLKDRSSFFSYLNASIDALRENKTKISPENIDLSDYGLIYIGSPTWAGKPAPAMLSLIDSCDFQGKDVILFTTMGSQGGRTVIKRMQEKIKARGSRMVNFLIIKTGGKEISEIKEDTRKKIDELDLKIYGI</sequence>
<dbReference type="InterPro" id="IPR029039">
    <property type="entry name" value="Flavoprotein-like_sf"/>
</dbReference>
<dbReference type="Pfam" id="PF12682">
    <property type="entry name" value="Flavodoxin_4"/>
    <property type="match status" value="1"/>
</dbReference>
<gene>
    <name evidence="2" type="ORF">HYG87_03550</name>
</gene>
<dbReference type="AlphaFoldDB" id="A0A8T8K4S0"/>
<dbReference type="OrthoDB" id="73155at2157"/>
<name>A0A8T8K4S0_9EURY</name>
<proteinExistence type="predicted"/>
<protein>
    <submittedName>
        <fullName evidence="2">Flavodoxin</fullName>
    </submittedName>
</protein>
<dbReference type="GeneID" id="64819809"/>
<organism evidence="2 3">
    <name type="scientific">Methanobacterium alkalithermotolerans</name>
    <dbReference type="NCBI Taxonomy" id="2731220"/>
    <lineage>
        <taxon>Archaea</taxon>
        <taxon>Methanobacteriati</taxon>
        <taxon>Methanobacteriota</taxon>
        <taxon>Methanomada group</taxon>
        <taxon>Methanobacteria</taxon>
        <taxon>Methanobacteriales</taxon>
        <taxon>Methanobacteriaceae</taxon>
        <taxon>Methanobacterium</taxon>
    </lineage>
</organism>
<accession>A0A8T8K4S0</accession>
<dbReference type="RefSeq" id="WP_211533855.1">
    <property type="nucleotide sequence ID" value="NZ_CP058560.1"/>
</dbReference>
<evidence type="ECO:0000313" key="2">
    <source>
        <dbReference type="EMBL" id="QUH22909.1"/>
    </source>
</evidence>
<dbReference type="PROSITE" id="PS50902">
    <property type="entry name" value="FLAVODOXIN_LIKE"/>
    <property type="match status" value="1"/>
</dbReference>
<dbReference type="KEGG" id="meme:HYG87_03550"/>
<evidence type="ECO:0000313" key="3">
    <source>
        <dbReference type="Proteomes" id="UP000681041"/>
    </source>
</evidence>
<dbReference type="EMBL" id="CP058560">
    <property type="protein sequence ID" value="QUH22909.1"/>
    <property type="molecule type" value="Genomic_DNA"/>
</dbReference>
<dbReference type="PANTHER" id="PTHR39201:SF1">
    <property type="entry name" value="FLAVODOXIN-LIKE DOMAIN-CONTAINING PROTEIN"/>
    <property type="match status" value="1"/>
</dbReference>
<evidence type="ECO:0000259" key="1">
    <source>
        <dbReference type="PROSITE" id="PS50902"/>
    </source>
</evidence>
<reference evidence="2" key="1">
    <citation type="submission" date="2020-07" db="EMBL/GenBank/DDBJ databases">
        <title>Methanobacterium. sp. MethCan genome.</title>
        <authorList>
            <person name="Postec A."/>
            <person name="Quemeneur M."/>
        </authorList>
    </citation>
    <scope>NUCLEOTIDE SEQUENCE</scope>
    <source>
        <strain evidence="2">MethCAN</strain>
    </source>
</reference>
<dbReference type="PANTHER" id="PTHR39201">
    <property type="entry name" value="EXPORTED PROTEIN-RELATED"/>
    <property type="match status" value="1"/>
</dbReference>
<dbReference type="Gene3D" id="3.40.50.360">
    <property type="match status" value="1"/>
</dbReference>
<dbReference type="SUPFAM" id="SSF52218">
    <property type="entry name" value="Flavoproteins"/>
    <property type="match status" value="1"/>
</dbReference>
<dbReference type="GO" id="GO:0010181">
    <property type="term" value="F:FMN binding"/>
    <property type="evidence" value="ECO:0007669"/>
    <property type="project" value="InterPro"/>
</dbReference>
<dbReference type="InterPro" id="IPR008254">
    <property type="entry name" value="Flavodoxin/NO_synth"/>
</dbReference>
<dbReference type="Proteomes" id="UP000681041">
    <property type="component" value="Chromosome"/>
</dbReference>
<feature type="domain" description="Flavodoxin-like" evidence="1">
    <location>
        <begin position="3"/>
        <end position="158"/>
    </location>
</feature>